<accession>A0AAY4CD71</accession>
<dbReference type="Pfam" id="PF00622">
    <property type="entry name" value="SPRY"/>
    <property type="match status" value="1"/>
</dbReference>
<dbReference type="SMART" id="SM00589">
    <property type="entry name" value="PRY"/>
    <property type="match status" value="1"/>
</dbReference>
<dbReference type="CDD" id="cd12893">
    <property type="entry name" value="SPRY_PRY_TRIM35"/>
    <property type="match status" value="1"/>
</dbReference>
<dbReference type="AlphaFoldDB" id="A0AAY4CD71"/>
<keyword evidence="4" id="KW-1185">Reference proteome</keyword>
<proteinExistence type="predicted"/>
<dbReference type="InterPro" id="IPR001870">
    <property type="entry name" value="B30.2/SPRY"/>
</dbReference>
<dbReference type="Proteomes" id="UP000694580">
    <property type="component" value="Unplaced"/>
</dbReference>
<reference evidence="3" key="2">
    <citation type="submission" date="2025-09" db="UniProtKB">
        <authorList>
            <consortium name="Ensembl"/>
        </authorList>
    </citation>
    <scope>IDENTIFICATION</scope>
</reference>
<dbReference type="Gene3D" id="2.60.120.920">
    <property type="match status" value="1"/>
</dbReference>
<dbReference type="PRINTS" id="PR01407">
    <property type="entry name" value="BUTYPHLNCDUF"/>
</dbReference>
<dbReference type="GeneTree" id="ENSGT01030000234583"/>
<dbReference type="Pfam" id="PF13765">
    <property type="entry name" value="PRY"/>
    <property type="match status" value="1"/>
</dbReference>
<feature type="signal peptide" evidence="1">
    <location>
        <begin position="1"/>
        <end position="18"/>
    </location>
</feature>
<dbReference type="SMART" id="SM00449">
    <property type="entry name" value="SPRY"/>
    <property type="match status" value="1"/>
</dbReference>
<feature type="chain" id="PRO_5044229824" description="B30.2/SPRY domain-containing protein" evidence="1">
    <location>
        <begin position="19"/>
        <end position="272"/>
    </location>
</feature>
<evidence type="ECO:0000259" key="2">
    <source>
        <dbReference type="PROSITE" id="PS50188"/>
    </source>
</evidence>
<evidence type="ECO:0000313" key="4">
    <source>
        <dbReference type="Proteomes" id="UP000694580"/>
    </source>
</evidence>
<protein>
    <recommendedName>
        <fullName evidence="2">B30.2/SPRY domain-containing protein</fullName>
    </recommendedName>
</protein>
<sequence>MHLLTIAHLCSFCTFLLIFEDIQHILLQATSYMMLSCLSLFIVQKRSPECPVCNRRNTTEDPPLNLALKNPCETFSVGRSHSPVTLNPITAHPALVLSEDLTSVRISDEKQNLPDNSERFNNIYAVLGSEGFNSGTHCWDVDVEKNSFWILGVMRESARRKGNIYSRSGIWYMSYFLGKYYACSTPNPDSLLGVEKKWQKIRVTLDWDRGKLSFSDADNNTHIHTLTHTFTERPIVVPPVTMTYICATRSNIITTHAPDFCMLIYFIYELLI</sequence>
<dbReference type="InterPro" id="IPR013320">
    <property type="entry name" value="ConA-like_dom_sf"/>
</dbReference>
<name>A0AAY4CD71_9TELE</name>
<dbReference type="InterPro" id="IPR003877">
    <property type="entry name" value="SPRY_dom"/>
</dbReference>
<reference evidence="3" key="1">
    <citation type="submission" date="2025-08" db="UniProtKB">
        <authorList>
            <consortium name="Ensembl"/>
        </authorList>
    </citation>
    <scope>IDENTIFICATION</scope>
</reference>
<dbReference type="InterPro" id="IPR043136">
    <property type="entry name" value="B30.2/SPRY_sf"/>
</dbReference>
<keyword evidence="1" id="KW-0732">Signal</keyword>
<dbReference type="PROSITE" id="PS50188">
    <property type="entry name" value="B302_SPRY"/>
    <property type="match status" value="1"/>
</dbReference>
<organism evidence="3 4">
    <name type="scientific">Denticeps clupeoides</name>
    <name type="common">denticle herring</name>
    <dbReference type="NCBI Taxonomy" id="299321"/>
    <lineage>
        <taxon>Eukaryota</taxon>
        <taxon>Metazoa</taxon>
        <taxon>Chordata</taxon>
        <taxon>Craniata</taxon>
        <taxon>Vertebrata</taxon>
        <taxon>Euteleostomi</taxon>
        <taxon>Actinopterygii</taxon>
        <taxon>Neopterygii</taxon>
        <taxon>Teleostei</taxon>
        <taxon>Clupei</taxon>
        <taxon>Clupeiformes</taxon>
        <taxon>Denticipitoidei</taxon>
        <taxon>Denticipitidae</taxon>
        <taxon>Denticeps</taxon>
    </lineage>
</organism>
<dbReference type="SUPFAM" id="SSF49899">
    <property type="entry name" value="Concanavalin A-like lectins/glucanases"/>
    <property type="match status" value="1"/>
</dbReference>
<evidence type="ECO:0000256" key="1">
    <source>
        <dbReference type="SAM" id="SignalP"/>
    </source>
</evidence>
<dbReference type="InterPro" id="IPR006574">
    <property type="entry name" value="PRY"/>
</dbReference>
<dbReference type="Ensembl" id="ENSDCDT00010038407.1">
    <property type="protein sequence ID" value="ENSDCDP00010031013.1"/>
    <property type="gene ID" value="ENSDCDG00010019797.1"/>
</dbReference>
<dbReference type="InterPro" id="IPR003879">
    <property type="entry name" value="Butyrophylin_SPRY"/>
</dbReference>
<feature type="domain" description="B30.2/SPRY" evidence="2">
    <location>
        <begin position="64"/>
        <end position="257"/>
    </location>
</feature>
<dbReference type="InterPro" id="IPR050143">
    <property type="entry name" value="TRIM/RBCC"/>
</dbReference>
<dbReference type="PANTHER" id="PTHR24103">
    <property type="entry name" value="E3 UBIQUITIN-PROTEIN LIGASE TRIM"/>
    <property type="match status" value="1"/>
</dbReference>
<evidence type="ECO:0000313" key="3">
    <source>
        <dbReference type="Ensembl" id="ENSDCDP00010031013.1"/>
    </source>
</evidence>